<dbReference type="GO" id="GO:0047527">
    <property type="term" value="F:2,3-dihydroxybenzoate-serine ligase activity"/>
    <property type="evidence" value="ECO:0007669"/>
    <property type="project" value="TreeGrafter"/>
</dbReference>
<dbReference type="InterPro" id="IPR001242">
    <property type="entry name" value="Condensation_dom"/>
</dbReference>
<dbReference type="PANTHER" id="PTHR45527">
    <property type="entry name" value="NONRIBOSOMAL PEPTIDE SYNTHETASE"/>
    <property type="match status" value="1"/>
</dbReference>
<dbReference type="Proteomes" id="UP000556084">
    <property type="component" value="Unassembled WGS sequence"/>
</dbReference>
<accession>A0A7W7PM14</accession>
<dbReference type="AlphaFoldDB" id="A0A7W7PM14"/>
<dbReference type="GO" id="GO:0009366">
    <property type="term" value="C:enterobactin synthetase complex"/>
    <property type="evidence" value="ECO:0007669"/>
    <property type="project" value="TreeGrafter"/>
</dbReference>
<dbReference type="GO" id="GO:0043041">
    <property type="term" value="P:amino acid activation for nonribosomal peptide biosynthetic process"/>
    <property type="evidence" value="ECO:0007669"/>
    <property type="project" value="TreeGrafter"/>
</dbReference>
<proteinExistence type="predicted"/>
<reference evidence="3 4" key="1">
    <citation type="submission" date="2020-08" db="EMBL/GenBank/DDBJ databases">
        <title>Genomic Encyclopedia of Type Strains, Phase III (KMG-III): the genomes of soil and plant-associated and newly described type strains.</title>
        <authorList>
            <person name="Whitman W."/>
        </authorList>
    </citation>
    <scope>NUCLEOTIDE SEQUENCE [LARGE SCALE GENOMIC DNA]</scope>
    <source>
        <strain evidence="3 4">CECT 3266</strain>
    </source>
</reference>
<dbReference type="GO" id="GO:0005829">
    <property type="term" value="C:cytosol"/>
    <property type="evidence" value="ECO:0007669"/>
    <property type="project" value="TreeGrafter"/>
</dbReference>
<keyword evidence="4" id="KW-1185">Reference proteome</keyword>
<dbReference type="SUPFAM" id="SSF52777">
    <property type="entry name" value="CoA-dependent acyltransferases"/>
    <property type="match status" value="2"/>
</dbReference>
<sequence length="475" mass="51675">MSIVHPLTHGQEAQWFLHELAPQSGVYNTGIAVRVLSAVDVPALRQAVAALGARHEMLRSRYAEADGRPVRVESPDGPVRLTEREHPGAADEDFHTAVRSALNAPFSLREEVPFRIVLLTRGPEDAALVVAGHHISTDAVSNTLLLRDLLQIYRELTDGTPAALRPITAGYGDHVDKERRLLESGRGAAMKQYWSGVSLGSTPAALPTDHTRPATQAFAGDTLRVTVAPEATDAVRQFAAALEVTPYAVLLGLFQSVLHRHTRQPDFAIGVPTTTRLSSRMRDVVGNFMNTVVMRSAFHPRSTFREAVLAADEQLKLGMEAARYPFSLLARTAGTPRAAGRSPLYQITFNMLATAHLDAALQPVLDTTHPEHVTRHAGLLLGPCHVPQQEGQLDLAVDVLQGADAMALDFRYDTHLYEPATVLRLAQHFLRAIDVATGNPDSRIATARLWDPAEVRRPPGRGNGATRVNVTPAHV</sequence>
<name>A0A7W7PM14_9ACTN</name>
<evidence type="ECO:0000313" key="4">
    <source>
        <dbReference type="Proteomes" id="UP000556084"/>
    </source>
</evidence>
<feature type="domain" description="Condensation" evidence="2">
    <location>
        <begin position="5"/>
        <end position="454"/>
    </location>
</feature>
<dbReference type="GO" id="GO:0031177">
    <property type="term" value="F:phosphopantetheine binding"/>
    <property type="evidence" value="ECO:0007669"/>
    <property type="project" value="TreeGrafter"/>
</dbReference>
<organism evidence="3 4">
    <name type="scientific">Streptomyces olivoverticillatus</name>
    <dbReference type="NCBI Taxonomy" id="66427"/>
    <lineage>
        <taxon>Bacteria</taxon>
        <taxon>Bacillati</taxon>
        <taxon>Actinomycetota</taxon>
        <taxon>Actinomycetes</taxon>
        <taxon>Kitasatosporales</taxon>
        <taxon>Streptomycetaceae</taxon>
        <taxon>Streptomyces</taxon>
    </lineage>
</organism>
<dbReference type="RefSeq" id="WP_184351721.1">
    <property type="nucleotide sequence ID" value="NZ_JACHJH010000011.1"/>
</dbReference>
<dbReference type="Pfam" id="PF00668">
    <property type="entry name" value="Condensation"/>
    <property type="match status" value="1"/>
</dbReference>
<evidence type="ECO:0000313" key="3">
    <source>
        <dbReference type="EMBL" id="MBB4895926.1"/>
    </source>
</evidence>
<gene>
    <name evidence="3" type="ORF">FHS39_005008</name>
</gene>
<dbReference type="GO" id="GO:0008610">
    <property type="term" value="P:lipid biosynthetic process"/>
    <property type="evidence" value="ECO:0007669"/>
    <property type="project" value="UniProtKB-ARBA"/>
</dbReference>
<dbReference type="Gene3D" id="3.30.559.10">
    <property type="entry name" value="Chloramphenicol acetyltransferase-like domain"/>
    <property type="match status" value="1"/>
</dbReference>
<evidence type="ECO:0000259" key="2">
    <source>
        <dbReference type="Pfam" id="PF00668"/>
    </source>
</evidence>
<dbReference type="GO" id="GO:0009239">
    <property type="term" value="P:enterobactin biosynthetic process"/>
    <property type="evidence" value="ECO:0007669"/>
    <property type="project" value="TreeGrafter"/>
</dbReference>
<dbReference type="EMBL" id="JACHJH010000011">
    <property type="protein sequence ID" value="MBB4895926.1"/>
    <property type="molecule type" value="Genomic_DNA"/>
</dbReference>
<dbReference type="PANTHER" id="PTHR45527:SF1">
    <property type="entry name" value="FATTY ACID SYNTHASE"/>
    <property type="match status" value="1"/>
</dbReference>
<dbReference type="CDD" id="cd19531">
    <property type="entry name" value="LCL_NRPS-like"/>
    <property type="match status" value="1"/>
</dbReference>
<dbReference type="InterPro" id="IPR023213">
    <property type="entry name" value="CAT-like_dom_sf"/>
</dbReference>
<dbReference type="Gene3D" id="3.30.559.30">
    <property type="entry name" value="Nonribosomal peptide synthetase, condensation domain"/>
    <property type="match status" value="1"/>
</dbReference>
<protein>
    <recommendedName>
        <fullName evidence="2">Condensation domain-containing protein</fullName>
    </recommendedName>
</protein>
<evidence type="ECO:0000256" key="1">
    <source>
        <dbReference type="SAM" id="MobiDB-lite"/>
    </source>
</evidence>
<comment type="caution">
    <text evidence="3">The sequence shown here is derived from an EMBL/GenBank/DDBJ whole genome shotgun (WGS) entry which is preliminary data.</text>
</comment>
<feature type="region of interest" description="Disordered" evidence="1">
    <location>
        <begin position="455"/>
        <end position="475"/>
    </location>
</feature>